<reference evidence="3 4" key="1">
    <citation type="submission" date="2024-06" db="EMBL/GenBank/DDBJ databases">
        <authorList>
            <person name="Kim D.-U."/>
        </authorList>
    </citation>
    <scope>NUCLEOTIDE SEQUENCE [LARGE SCALE GENOMIC DNA]</scope>
    <source>
        <strain evidence="3 4">KACC15460</strain>
    </source>
</reference>
<feature type="transmembrane region" description="Helical" evidence="2">
    <location>
        <begin position="346"/>
        <end position="379"/>
    </location>
</feature>
<dbReference type="Proteomes" id="UP001548832">
    <property type="component" value="Unassembled WGS sequence"/>
</dbReference>
<dbReference type="Gene3D" id="3.30.70.1440">
    <property type="entry name" value="Multidrug efflux transporter AcrB pore domain"/>
    <property type="match status" value="1"/>
</dbReference>
<dbReference type="SUPFAM" id="SSF82866">
    <property type="entry name" value="Multidrug efflux transporter AcrB transmembrane domain"/>
    <property type="match status" value="2"/>
</dbReference>
<feature type="transmembrane region" description="Helical" evidence="2">
    <location>
        <begin position="983"/>
        <end position="1007"/>
    </location>
</feature>
<dbReference type="InterPro" id="IPR001036">
    <property type="entry name" value="Acrflvin-R"/>
</dbReference>
<keyword evidence="2" id="KW-0472">Membrane</keyword>
<accession>A0ABV2DFM3</accession>
<feature type="transmembrane region" description="Helical" evidence="2">
    <location>
        <begin position="857"/>
        <end position="875"/>
    </location>
</feature>
<feature type="transmembrane region" description="Helical" evidence="2">
    <location>
        <begin position="425"/>
        <end position="451"/>
    </location>
</feature>
<name>A0ABV2DFM3_9HYPH</name>
<keyword evidence="4" id="KW-1185">Reference proteome</keyword>
<evidence type="ECO:0000256" key="2">
    <source>
        <dbReference type="SAM" id="Phobius"/>
    </source>
</evidence>
<feature type="transmembrane region" description="Helical" evidence="2">
    <location>
        <begin position="391"/>
        <end position="413"/>
    </location>
</feature>
<organism evidence="3 4">
    <name type="scientific">Mesorhizobium shangrilense</name>
    <dbReference type="NCBI Taxonomy" id="460060"/>
    <lineage>
        <taxon>Bacteria</taxon>
        <taxon>Pseudomonadati</taxon>
        <taxon>Pseudomonadota</taxon>
        <taxon>Alphaproteobacteria</taxon>
        <taxon>Hyphomicrobiales</taxon>
        <taxon>Phyllobacteriaceae</taxon>
        <taxon>Mesorhizobium</taxon>
    </lineage>
</organism>
<dbReference type="Gene3D" id="3.30.2090.10">
    <property type="entry name" value="Multidrug efflux transporter AcrB TolC docking domain, DN and DC subdomains"/>
    <property type="match status" value="2"/>
</dbReference>
<protein>
    <submittedName>
        <fullName evidence="3">Efflux RND transporter permease subunit</fullName>
    </submittedName>
</protein>
<feature type="transmembrane region" description="Helical" evidence="2">
    <location>
        <begin position="16"/>
        <end position="35"/>
    </location>
</feature>
<feature type="region of interest" description="Disordered" evidence="1">
    <location>
        <begin position="1014"/>
        <end position="1033"/>
    </location>
</feature>
<comment type="caution">
    <text evidence="3">The sequence shown here is derived from an EMBL/GenBank/DDBJ whole genome shotgun (WGS) entry which is preliminary data.</text>
</comment>
<dbReference type="Gene3D" id="3.30.70.1320">
    <property type="entry name" value="Multidrug efflux transporter AcrB pore domain like"/>
    <property type="match status" value="1"/>
</dbReference>
<sequence>MKGFNLSDWALSHRSLVWYFMLVFVVAGVSAYLNLGREEDPDFTIKTMLIQANWPGASVDDTLSQVTDRIEKKLEELDSLDYSKSVTTAGQTIIFVNLKPSTKARDLVPTWVRVRNMINDIRPQFPEGVQGPFFNDNFGDVFGNIYAFTADGLTLRQLRDYVEDARTRILAVPNAGKVDLIGAQDEAIYLEFSTRQIAALGLNQQAIVASLQAQNAIAPSGVIQTGPERISVRVSGQFTSEESLRAINLRVNDRFFRLSDVATITRGYADPPTALFRFNGEDAIGLAIGMKPNANVLEFGKALQAEINRIVADLPVGVGVHLVADQPVIVEEAVSGFTRALFEAVAIVLAVSFISLGLRAGFVVALSIPLVLAITFLFMDYLGISLQRISLGALIIALGLLVDDAMIAVEMMVARLEAGDTLRKAATYVYTSTAFPMLTGTLVTVTGFIPIGLNSSSAGEYTYTLFVVIAVSLLVSWIVAVLFAPLLGVTILPATMKHKHQDKPGRFSSMFRTVLIGSVRHHWLTVIATILLFGASIVGMGHVQQQFFPSSDRPELIVDWNLPQNSSITETRDQMERFEKTALAGNPDIDHWSSYIGQGAVRFVLAYDVQPANPYFGQTVIVTKNIEARNRVQAAIEKLLREDFVGTDAFVKTLELGPPVGRPVQYRVSGPDVQTVRTLSQQLAGVISANPKLGAPTFDWNEPARMLKVDVLQDKARQLGITSSDIASAMNLVVGGVTITQVRDATYLINVIARSSAAERGSIETLQNMQLPTGNGESIPLASVANFHYEMEQPTVWRRDRVPTVTVLAGMVGDALPATVDKELKPSVDAFIAKLPVGYAVATAGTVEESAKSQGPIAAVVPLMLFLMATILMIQLQSFQRLFLVVAVAPLGLIGVVAALLPSGAPLGFVAILGVLALIGILIRNSVILIVQIEHLVAEGKDRWTAVIEATEHRMRPIALTAAAASLALIPIAREVFWAPMAFAMMGGIIAGTAITLLFLPALYVAWFRIKEPKERQDSEGAQGESVPEGGAA</sequence>
<dbReference type="SUPFAM" id="SSF82714">
    <property type="entry name" value="Multidrug efflux transporter AcrB TolC docking domain, DN and DC subdomains"/>
    <property type="match status" value="2"/>
</dbReference>
<keyword evidence="2" id="KW-0812">Transmembrane</keyword>
<dbReference type="PRINTS" id="PR00702">
    <property type="entry name" value="ACRIFLAVINRP"/>
</dbReference>
<feature type="transmembrane region" description="Helical" evidence="2">
    <location>
        <begin position="522"/>
        <end position="543"/>
    </location>
</feature>
<dbReference type="Gene3D" id="3.30.70.1430">
    <property type="entry name" value="Multidrug efflux transporter AcrB pore domain"/>
    <property type="match status" value="2"/>
</dbReference>
<feature type="transmembrane region" description="Helical" evidence="2">
    <location>
        <begin position="907"/>
        <end position="931"/>
    </location>
</feature>
<proteinExistence type="predicted"/>
<dbReference type="SUPFAM" id="SSF82693">
    <property type="entry name" value="Multidrug efflux transporter AcrB pore domain, PN1, PN2, PC1 and PC2 subdomains"/>
    <property type="match status" value="3"/>
</dbReference>
<feature type="transmembrane region" description="Helical" evidence="2">
    <location>
        <begin position="882"/>
        <end position="901"/>
    </location>
</feature>
<dbReference type="Pfam" id="PF00873">
    <property type="entry name" value="ACR_tran"/>
    <property type="match status" value="1"/>
</dbReference>
<dbReference type="EMBL" id="JBEWSZ010000001">
    <property type="protein sequence ID" value="MET2828835.1"/>
    <property type="molecule type" value="Genomic_DNA"/>
</dbReference>
<evidence type="ECO:0000256" key="1">
    <source>
        <dbReference type="SAM" id="MobiDB-lite"/>
    </source>
</evidence>
<keyword evidence="2" id="KW-1133">Transmembrane helix</keyword>
<dbReference type="Gene3D" id="1.20.1640.10">
    <property type="entry name" value="Multidrug efflux transporter AcrB transmembrane domain"/>
    <property type="match status" value="2"/>
</dbReference>
<dbReference type="RefSeq" id="WP_354460815.1">
    <property type="nucleotide sequence ID" value="NZ_JBEWSZ010000001.1"/>
</dbReference>
<gene>
    <name evidence="3" type="ORF">ABVQ20_17790</name>
</gene>
<dbReference type="InterPro" id="IPR027463">
    <property type="entry name" value="AcrB_DN_DC_subdom"/>
</dbReference>
<evidence type="ECO:0000313" key="3">
    <source>
        <dbReference type="EMBL" id="MET2828835.1"/>
    </source>
</evidence>
<feature type="transmembrane region" description="Helical" evidence="2">
    <location>
        <begin position="958"/>
        <end position="977"/>
    </location>
</feature>
<dbReference type="PANTHER" id="PTHR32063">
    <property type="match status" value="1"/>
</dbReference>
<dbReference type="PANTHER" id="PTHR32063:SF64">
    <property type="entry name" value="ACRB_ACRD_ACRF FAMILY PROTEIN"/>
    <property type="match status" value="1"/>
</dbReference>
<evidence type="ECO:0000313" key="4">
    <source>
        <dbReference type="Proteomes" id="UP001548832"/>
    </source>
</evidence>
<feature type="transmembrane region" description="Helical" evidence="2">
    <location>
        <begin position="463"/>
        <end position="492"/>
    </location>
</feature>